<proteinExistence type="predicted"/>
<dbReference type="Pfam" id="PF14897">
    <property type="entry name" value="EpsG"/>
    <property type="match status" value="1"/>
</dbReference>
<feature type="transmembrane region" description="Helical" evidence="1">
    <location>
        <begin position="105"/>
        <end position="122"/>
    </location>
</feature>
<feature type="transmembrane region" description="Helical" evidence="1">
    <location>
        <begin position="273"/>
        <end position="291"/>
    </location>
</feature>
<keyword evidence="1" id="KW-0472">Membrane</keyword>
<feature type="transmembrane region" description="Helical" evidence="1">
    <location>
        <begin position="147"/>
        <end position="173"/>
    </location>
</feature>
<gene>
    <name evidence="3" type="primary">wzy</name>
</gene>
<evidence type="ECO:0000313" key="3">
    <source>
        <dbReference type="EMBL" id="BAQ00812.1"/>
    </source>
</evidence>
<dbReference type="EMBL" id="AB811612">
    <property type="protein sequence ID" value="BAQ00812.1"/>
    <property type="molecule type" value="Genomic_DNA"/>
</dbReference>
<reference evidence="3" key="1">
    <citation type="journal article" date="2014" name="DNA Res.">
        <title>A complete view of the genetic diversity of the Escherichia coli O-antigen biosynthesis gene cluster.</title>
        <authorList>
            <person name="Iguchi A."/>
            <person name="Iyoda S."/>
            <person name="Kikuchi T."/>
            <person name="Ogura Y."/>
            <person name="Katsura K."/>
            <person name="Ohnishi M."/>
            <person name="Hayashi T."/>
            <person name="Thomson N.R."/>
        </authorList>
    </citation>
    <scope>NUCLEOTIDE SEQUENCE</scope>
    <source>
        <strain evidence="3">H304</strain>
    </source>
</reference>
<name>A0A0A8J459_ECOLX</name>
<feature type="transmembrane region" description="Helical" evidence="1">
    <location>
        <begin position="12"/>
        <end position="30"/>
    </location>
</feature>
<dbReference type="RefSeq" id="WP_053888916.1">
    <property type="nucleotide sequence ID" value="NZ_CAJSHP010000001.1"/>
</dbReference>
<evidence type="ECO:0000313" key="2">
    <source>
        <dbReference type="EMBL" id="AIG62789.1"/>
    </source>
</evidence>
<dbReference type="AlphaFoldDB" id="A0A0A8J459"/>
<dbReference type="EMBL" id="KJ778803">
    <property type="protein sequence ID" value="AIG62789.1"/>
    <property type="molecule type" value="Genomic_DNA"/>
</dbReference>
<keyword evidence="1" id="KW-0812">Transmembrane</keyword>
<accession>A0A0A8J459</accession>
<reference evidence="2" key="2">
    <citation type="journal article" date="2016" name="PLoS ONE">
        <title>Comparison of O-Antigen Gene Clusters of All O-Serogroups of Escherichia coli and Proposal for Adopting a New Nomenclature for O-Typing.</title>
        <authorList>
            <person name="DebRoy C."/>
            <person name="Fratamico P.M."/>
            <person name="Yan X."/>
            <person name="Baranzoni G."/>
            <person name="Liu Y."/>
            <person name="Needleman D.S."/>
            <person name="Tebbs R."/>
            <person name="O'Connell C.D."/>
            <person name="Allred A."/>
            <person name="Swimley M."/>
            <person name="Mwangi M."/>
            <person name="Kapur V."/>
            <person name="Raygoza Garay J.A."/>
            <person name="Roberts E.L."/>
            <person name="Katani R."/>
        </authorList>
    </citation>
    <scope>NUCLEOTIDE SEQUENCE</scope>
    <source>
        <strain evidence="2">H 304</strain>
    </source>
</reference>
<feature type="transmembrane region" description="Helical" evidence="1">
    <location>
        <begin position="185"/>
        <end position="206"/>
    </location>
</feature>
<organism evidence="3">
    <name type="scientific">Escherichia coli</name>
    <dbReference type="NCBI Taxonomy" id="562"/>
    <lineage>
        <taxon>Bacteria</taxon>
        <taxon>Pseudomonadati</taxon>
        <taxon>Pseudomonadota</taxon>
        <taxon>Gammaproteobacteria</taxon>
        <taxon>Enterobacterales</taxon>
        <taxon>Enterobacteriaceae</taxon>
        <taxon>Escherichia</taxon>
    </lineage>
</organism>
<keyword evidence="1" id="KW-1133">Transmembrane helix</keyword>
<evidence type="ECO:0000256" key="1">
    <source>
        <dbReference type="SAM" id="Phobius"/>
    </source>
</evidence>
<sequence length="340" mass="40628">MTNTNYIYNEFIFRCLFFFLISGLITLSTIKPEGFDHDYKQYLYLFELYKNSIDLGFGYEVEPLFIYLSRLVNFFNGGIVALLFIYTAVALICKCIFIKRCTKKTSQLVFFVFLYSVIFYPIHELTQIRISLALGLLLWGSLQKNKIIFAMIMLLTMLSHYSLIPSVIFISLFRYLNDKIVRTQVLAFIALLCFVICLLLIFYMSRQTIKYDGTNMPFYFYFLHPYSLIMLFSLFYMRRYIKNHFYYQLLYILAMLYYFLFLSFLFLQSQIAAFRFMEIALFFMFILIFIINSSFKSSIIKMLMLILVVTMFLYEHVIAIEPILNFDILHNSFSKMDTFQ</sequence>
<dbReference type="InterPro" id="IPR049458">
    <property type="entry name" value="EpsG-like"/>
</dbReference>
<feature type="transmembrane region" description="Helical" evidence="1">
    <location>
        <begin position="218"/>
        <end position="237"/>
    </location>
</feature>
<protein>
    <submittedName>
        <fullName evidence="3">O-antigen polymerase</fullName>
    </submittedName>
</protein>
<feature type="transmembrane region" description="Helical" evidence="1">
    <location>
        <begin position="249"/>
        <end position="267"/>
    </location>
</feature>
<feature type="transmembrane region" description="Helical" evidence="1">
    <location>
        <begin position="303"/>
        <end position="324"/>
    </location>
</feature>
<feature type="transmembrane region" description="Helical" evidence="1">
    <location>
        <begin position="74"/>
        <end position="93"/>
    </location>
</feature>